<accession>A0A8J3RBQ1</accession>
<reference evidence="2" key="1">
    <citation type="submission" date="2021-01" db="EMBL/GenBank/DDBJ databases">
        <title>Whole genome shotgun sequence of Sphaerimonospora thailandensis NBRC 107569.</title>
        <authorList>
            <person name="Komaki H."/>
            <person name="Tamura T."/>
        </authorList>
    </citation>
    <scope>NUCLEOTIDE SEQUENCE</scope>
    <source>
        <strain evidence="2">NBRC 107569</strain>
    </source>
</reference>
<dbReference type="EMBL" id="BOOG01000027">
    <property type="protein sequence ID" value="GIH70917.1"/>
    <property type="molecule type" value="Genomic_DNA"/>
</dbReference>
<evidence type="ECO:0000256" key="1">
    <source>
        <dbReference type="SAM" id="MobiDB-lite"/>
    </source>
</evidence>
<feature type="compositionally biased region" description="Basic and acidic residues" evidence="1">
    <location>
        <begin position="61"/>
        <end position="72"/>
    </location>
</feature>
<evidence type="ECO:0000313" key="3">
    <source>
        <dbReference type="Proteomes" id="UP000610966"/>
    </source>
</evidence>
<proteinExistence type="predicted"/>
<feature type="compositionally biased region" description="Low complexity" evidence="1">
    <location>
        <begin position="17"/>
        <end position="26"/>
    </location>
</feature>
<gene>
    <name evidence="2" type="ORF">Mth01_31700</name>
</gene>
<comment type="caution">
    <text evidence="2">The sequence shown here is derived from an EMBL/GenBank/DDBJ whole genome shotgun (WGS) entry which is preliminary data.</text>
</comment>
<organism evidence="2 3">
    <name type="scientific">Sphaerimonospora thailandensis</name>
    <dbReference type="NCBI Taxonomy" id="795644"/>
    <lineage>
        <taxon>Bacteria</taxon>
        <taxon>Bacillati</taxon>
        <taxon>Actinomycetota</taxon>
        <taxon>Actinomycetes</taxon>
        <taxon>Streptosporangiales</taxon>
        <taxon>Streptosporangiaceae</taxon>
        <taxon>Sphaerimonospora</taxon>
    </lineage>
</organism>
<dbReference type="RefSeq" id="WP_239089706.1">
    <property type="nucleotide sequence ID" value="NZ_BOOG01000027.1"/>
</dbReference>
<name>A0A8J3RBQ1_9ACTN</name>
<feature type="compositionally biased region" description="Polar residues" evidence="1">
    <location>
        <begin position="1"/>
        <end position="16"/>
    </location>
</feature>
<keyword evidence="3" id="KW-1185">Reference proteome</keyword>
<dbReference type="AlphaFoldDB" id="A0A8J3RBQ1"/>
<sequence length="72" mass="7177">MNGPISTRALTRSGSSAAAMVAAPPAKECPTMTAGRPGEAGVLDRDQEGQGETAAGGLAADGDRFCRDATVK</sequence>
<evidence type="ECO:0000313" key="2">
    <source>
        <dbReference type="EMBL" id="GIH70917.1"/>
    </source>
</evidence>
<feature type="region of interest" description="Disordered" evidence="1">
    <location>
        <begin position="1"/>
        <end position="72"/>
    </location>
</feature>
<protein>
    <submittedName>
        <fullName evidence="2">Uncharacterized protein</fullName>
    </submittedName>
</protein>
<dbReference type="Proteomes" id="UP000610966">
    <property type="component" value="Unassembled WGS sequence"/>
</dbReference>